<keyword evidence="10" id="KW-0472">Membrane</keyword>
<comment type="similarity">
    <text evidence="3">Belongs to the complement C6/C7/C8/C9 family.</text>
</comment>
<feature type="domain" description="MACPF" evidence="17">
    <location>
        <begin position="27"/>
        <end position="363"/>
    </location>
</feature>
<dbReference type="PRINTS" id="PR00764">
    <property type="entry name" value="COMPLEMENTC9"/>
</dbReference>
<dbReference type="PANTHER" id="PTHR46096:SF5">
    <property type="entry name" value="PERFORIN 1.2 PRECURSOR-RELATED"/>
    <property type="match status" value="1"/>
</dbReference>
<dbReference type="InterPro" id="IPR020863">
    <property type="entry name" value="MACPF_CS"/>
</dbReference>
<keyword evidence="8" id="KW-0204">Cytolysis</keyword>
<dbReference type="InterPro" id="IPR006612">
    <property type="entry name" value="THAP_Znf"/>
</dbReference>
<evidence type="ECO:0008006" key="20">
    <source>
        <dbReference type="Google" id="ProtNLM"/>
    </source>
</evidence>
<evidence type="ECO:0000313" key="19">
    <source>
        <dbReference type="Proteomes" id="UP001558613"/>
    </source>
</evidence>
<evidence type="ECO:0000256" key="15">
    <source>
        <dbReference type="SAM" id="SignalP"/>
    </source>
</evidence>
<dbReference type="PROSITE" id="PS51412">
    <property type="entry name" value="MACPF_2"/>
    <property type="match status" value="1"/>
</dbReference>
<evidence type="ECO:0000256" key="1">
    <source>
        <dbReference type="ARBA" id="ARBA00004370"/>
    </source>
</evidence>
<protein>
    <recommendedName>
        <fullName evidence="20">MACPF domain-containing protein</fullName>
    </recommendedName>
</protein>
<dbReference type="SMART" id="SM00457">
    <property type="entry name" value="MACPF"/>
    <property type="match status" value="1"/>
</dbReference>
<dbReference type="InterPro" id="IPR035892">
    <property type="entry name" value="C2_domain_sf"/>
</dbReference>
<accession>A0ABR3LVL0</accession>
<feature type="compositionally biased region" description="Basic residues" evidence="14">
    <location>
        <begin position="537"/>
        <end position="553"/>
    </location>
</feature>
<keyword evidence="11" id="KW-1015">Disulfide bond</keyword>
<dbReference type="InterPro" id="IPR052784">
    <property type="entry name" value="Perforin-1_pore-forming"/>
</dbReference>
<dbReference type="Pfam" id="PF05485">
    <property type="entry name" value="THAP"/>
    <property type="match status" value="1"/>
</dbReference>
<dbReference type="Proteomes" id="UP001558613">
    <property type="component" value="Unassembled WGS sequence"/>
</dbReference>
<evidence type="ECO:0000256" key="11">
    <source>
        <dbReference type="ARBA" id="ARBA00023157"/>
    </source>
</evidence>
<dbReference type="PROSITE" id="PS00279">
    <property type="entry name" value="MACPF_1"/>
    <property type="match status" value="1"/>
</dbReference>
<dbReference type="SUPFAM" id="SSF49562">
    <property type="entry name" value="C2 domain (Calcium/lipid-binding domain, CaLB)"/>
    <property type="match status" value="1"/>
</dbReference>
<feature type="compositionally biased region" description="Basic and acidic residues" evidence="14">
    <location>
        <begin position="591"/>
        <end position="600"/>
    </location>
</feature>
<evidence type="ECO:0000256" key="9">
    <source>
        <dbReference type="ARBA" id="ARBA00023125"/>
    </source>
</evidence>
<dbReference type="PANTHER" id="PTHR46096">
    <property type="entry name" value="PERFORIN-1"/>
    <property type="match status" value="1"/>
</dbReference>
<name>A0ABR3LVL0_9TELE</name>
<dbReference type="InterPro" id="IPR001862">
    <property type="entry name" value="MAC_perforin"/>
</dbReference>
<keyword evidence="19" id="KW-1185">Reference proteome</keyword>
<dbReference type="EMBL" id="JAYMGO010000019">
    <property type="protein sequence ID" value="KAL1255687.1"/>
    <property type="molecule type" value="Genomic_DNA"/>
</dbReference>
<evidence type="ECO:0000256" key="7">
    <source>
        <dbReference type="ARBA" id="ARBA00022833"/>
    </source>
</evidence>
<evidence type="ECO:0000313" key="18">
    <source>
        <dbReference type="EMBL" id="KAL1255687.1"/>
    </source>
</evidence>
<evidence type="ECO:0000259" key="16">
    <source>
        <dbReference type="PROSITE" id="PS50950"/>
    </source>
</evidence>
<evidence type="ECO:0000256" key="8">
    <source>
        <dbReference type="ARBA" id="ARBA00022852"/>
    </source>
</evidence>
<dbReference type="PROSITE" id="PS50950">
    <property type="entry name" value="ZF_THAP"/>
    <property type="match status" value="1"/>
</dbReference>
<keyword evidence="13" id="KW-0175">Coiled coil</keyword>
<evidence type="ECO:0000256" key="10">
    <source>
        <dbReference type="ARBA" id="ARBA00023136"/>
    </source>
</evidence>
<keyword evidence="9 12" id="KW-0238">DNA-binding</keyword>
<feature type="signal peptide" evidence="15">
    <location>
        <begin position="1"/>
        <end position="21"/>
    </location>
</feature>
<keyword evidence="7" id="KW-0862">Zinc</keyword>
<reference evidence="18 19" key="1">
    <citation type="submission" date="2023-09" db="EMBL/GenBank/DDBJ databases">
        <authorList>
            <person name="Wang M."/>
        </authorList>
    </citation>
    <scope>NUCLEOTIDE SEQUENCE [LARGE SCALE GENOMIC DNA]</scope>
    <source>
        <strain evidence="18">GT-2023</strain>
        <tissue evidence="18">Liver</tissue>
    </source>
</reference>
<evidence type="ECO:0000256" key="6">
    <source>
        <dbReference type="ARBA" id="ARBA00022771"/>
    </source>
</evidence>
<gene>
    <name evidence="18" type="ORF">QQF64_013748</name>
</gene>
<dbReference type="SMART" id="SM00692">
    <property type="entry name" value="DM3"/>
    <property type="match status" value="1"/>
</dbReference>
<feature type="coiled-coil region" evidence="13">
    <location>
        <begin position="664"/>
        <end position="701"/>
    </location>
</feature>
<dbReference type="SUPFAM" id="SSF57716">
    <property type="entry name" value="Glucocorticoid receptor-like (DNA-binding domain)"/>
    <property type="match status" value="1"/>
</dbReference>
<dbReference type="SMART" id="SM00980">
    <property type="entry name" value="THAP"/>
    <property type="match status" value="1"/>
</dbReference>
<feature type="compositionally biased region" description="Pro residues" evidence="14">
    <location>
        <begin position="617"/>
        <end position="634"/>
    </location>
</feature>
<keyword evidence="5" id="KW-0479">Metal-binding</keyword>
<comment type="subcellular location">
    <subcellularLocation>
        <location evidence="1">Membrane</location>
    </subcellularLocation>
    <subcellularLocation>
        <location evidence="2">Secreted</location>
    </subcellularLocation>
</comment>
<evidence type="ECO:0000256" key="14">
    <source>
        <dbReference type="SAM" id="MobiDB-lite"/>
    </source>
</evidence>
<feature type="region of interest" description="Disordered" evidence="14">
    <location>
        <begin position="591"/>
        <end position="638"/>
    </location>
</feature>
<evidence type="ECO:0000256" key="12">
    <source>
        <dbReference type="PROSITE-ProRule" id="PRU00309"/>
    </source>
</evidence>
<evidence type="ECO:0000259" key="17">
    <source>
        <dbReference type="PROSITE" id="PS51412"/>
    </source>
</evidence>
<evidence type="ECO:0000256" key="3">
    <source>
        <dbReference type="ARBA" id="ARBA00009214"/>
    </source>
</evidence>
<evidence type="ECO:0000256" key="4">
    <source>
        <dbReference type="ARBA" id="ARBA00022525"/>
    </source>
</evidence>
<comment type="caution">
    <text evidence="18">The sequence shown here is derived from an EMBL/GenBank/DDBJ whole genome shotgun (WGS) entry which is preliminary data.</text>
</comment>
<proteinExistence type="inferred from homology"/>
<keyword evidence="6 12" id="KW-0863">Zinc-finger</keyword>
<keyword evidence="4" id="KW-0964">Secreted</keyword>
<feature type="chain" id="PRO_5045634366" description="MACPF domain-containing protein" evidence="15">
    <location>
        <begin position="22"/>
        <end position="1069"/>
    </location>
</feature>
<organism evidence="18 19">
    <name type="scientific">Cirrhinus molitorella</name>
    <name type="common">mud carp</name>
    <dbReference type="NCBI Taxonomy" id="172907"/>
    <lineage>
        <taxon>Eukaryota</taxon>
        <taxon>Metazoa</taxon>
        <taxon>Chordata</taxon>
        <taxon>Craniata</taxon>
        <taxon>Vertebrata</taxon>
        <taxon>Euteleostomi</taxon>
        <taxon>Actinopterygii</taxon>
        <taxon>Neopterygii</taxon>
        <taxon>Teleostei</taxon>
        <taxon>Ostariophysi</taxon>
        <taxon>Cypriniformes</taxon>
        <taxon>Cyprinidae</taxon>
        <taxon>Labeoninae</taxon>
        <taxon>Labeonini</taxon>
        <taxon>Cirrhinus</taxon>
    </lineage>
</organism>
<feature type="region of interest" description="Disordered" evidence="14">
    <location>
        <begin position="537"/>
        <end position="578"/>
    </location>
</feature>
<dbReference type="Gene3D" id="2.60.40.150">
    <property type="entry name" value="C2 domain"/>
    <property type="match status" value="1"/>
</dbReference>
<feature type="domain" description="THAP-type" evidence="16">
    <location>
        <begin position="440"/>
        <end position="532"/>
    </location>
</feature>
<keyword evidence="15" id="KW-0732">Signal</keyword>
<sequence length="1069" mass="120627">MGQMQVYLVVFWALLLMPISGEDDIGTSNECEDFPFIPGHNLAGEGFDVVTMERKGSYVINMENWDLGNGTCKLRKNKYMNGIKQKLPAAVVDWRTLPKCSMKVSSRIFESSEAMVNDSSSALSASWKNGLNMKAYAATIGSTHSREANFAMRKSKEDKYSFTKHEVACSFYRYRVTAKPPLQAEFLQAIKSLPASYDPDAYHNLITTYGTHYTTSVKLGGQIKAITAIKSCQAAMRGLTDMAVKDCLDVEASGFYKTGHLTAKQHFCQEQKKKMHTNQKFSSMFSDRKIEIIGGNINGEDLLFSGSSRSNARKKWLESLKNHPDIVHYSLKPLHFLLSTKHRARKGLKKAVEEYIIQNALMKVCSEPCKIGRKCSPRDRCACVCESSRIIKSNCCPAESGLATLKVYNLQARGLYGDTFTKTDGCVLVTYGGRSRRTETIDNNDNPRCKSRDTKDIRKSGITFHRLPKKGNPRRTTWIINSRRKGPEGKGQWDPQSGFIYFCSKHFTPDSFELSGVSGYRRLKDDAIPTAFEIQPHKRGNAGKCATKRRGRPRNMDKHISVKTTTNNTDSENQEISNNETVVQKIAENECEKVEGEDKQQPSSEAPQTSEETSLDDPPPVPPSPQPPPRPPSPSCYMRRLPPPPGFYLPKEHNYAQLCPLVWRKRYDKAIDSLEKALRLLSAARRRENRLRHALLRLRENRLKSTLFRTRDGLKGKEAKGGRLSSWAAQKGQGAKVERGCRDLEGLEESANEGTTDEIDLLAEGWNGQTQAKGKVTGEEEEGCCFYCGRDNEGNKVSGYKEATVGPDEIQGPHTKHKPKRIQEIKRKAKVLKEQKSEISRTDVAPVEQQSYYLYYCEGAENEDTMQLVTMELQPHQLNTEEETSLELHNNAEAVQQLALLHPQTDMHTSPGPIQYSSTLQETSAPFQLQQIQLLQPQQGLLLPDLSTKEKSDVEVEQGQQFFWVQERTDDHVLLMSVPAEARERNRVDVETVIETVQPQVILERYQSRDAEERDGLSVKCDSTALTVTGWENGQLTHQSELRPTADVRERLKEHLEGFQLQLSSEFID</sequence>
<evidence type="ECO:0000256" key="5">
    <source>
        <dbReference type="ARBA" id="ARBA00022723"/>
    </source>
</evidence>
<evidence type="ECO:0000256" key="13">
    <source>
        <dbReference type="SAM" id="Coils"/>
    </source>
</evidence>
<evidence type="ECO:0000256" key="2">
    <source>
        <dbReference type="ARBA" id="ARBA00004613"/>
    </source>
</evidence>
<dbReference type="Pfam" id="PF01823">
    <property type="entry name" value="MACPF"/>
    <property type="match status" value="1"/>
</dbReference>
<dbReference type="InterPro" id="IPR020864">
    <property type="entry name" value="MACPF"/>
</dbReference>
<feature type="compositionally biased region" description="Polar residues" evidence="14">
    <location>
        <begin position="601"/>
        <end position="612"/>
    </location>
</feature>
<feature type="compositionally biased region" description="Polar residues" evidence="14">
    <location>
        <begin position="562"/>
        <end position="578"/>
    </location>
</feature>